<dbReference type="PANTHER" id="PTHR43711">
    <property type="entry name" value="TWO-COMPONENT HISTIDINE KINASE"/>
    <property type="match status" value="1"/>
</dbReference>
<keyword evidence="8" id="KW-0812">Transmembrane</keyword>
<dbReference type="Pfam" id="PF02518">
    <property type="entry name" value="HATPase_c"/>
    <property type="match status" value="1"/>
</dbReference>
<dbReference type="InterPro" id="IPR011006">
    <property type="entry name" value="CheY-like_superfamily"/>
</dbReference>
<dbReference type="SUPFAM" id="SSF55874">
    <property type="entry name" value="ATPase domain of HSP90 chaperone/DNA topoisomerase II/histidine kinase"/>
    <property type="match status" value="1"/>
</dbReference>
<dbReference type="InterPro" id="IPR004358">
    <property type="entry name" value="Sig_transdc_His_kin-like_C"/>
</dbReference>
<dbReference type="EC" id="2.7.13.3" evidence="2"/>
<dbReference type="Gene3D" id="1.10.287.130">
    <property type="match status" value="1"/>
</dbReference>
<accession>A0AAQ0HGR8</accession>
<feature type="transmembrane region" description="Helical" evidence="8">
    <location>
        <begin position="57"/>
        <end position="76"/>
    </location>
</feature>
<dbReference type="Pfam" id="PF00512">
    <property type="entry name" value="HisKA"/>
    <property type="match status" value="1"/>
</dbReference>
<keyword evidence="3 7" id="KW-0597">Phosphoprotein</keyword>
<dbReference type="InterPro" id="IPR001789">
    <property type="entry name" value="Sig_transdc_resp-reg_receiver"/>
</dbReference>
<dbReference type="InterPro" id="IPR036097">
    <property type="entry name" value="HisK_dim/P_sf"/>
</dbReference>
<name>A0AAQ0HGR8_PARVE</name>
<keyword evidence="12" id="KW-1185">Reference proteome</keyword>
<dbReference type="SMART" id="SM00448">
    <property type="entry name" value="REC"/>
    <property type="match status" value="1"/>
</dbReference>
<keyword evidence="8" id="KW-1133">Transmembrane helix</keyword>
<reference evidence="11 12" key="1">
    <citation type="submission" date="2018-08" db="EMBL/GenBank/DDBJ databases">
        <title>Genomic Encyclopedia of Archaeal and Bacterial Type Strains, Phase II (KMG-II): from individual species to whole genera.</title>
        <authorList>
            <person name="Goeker M."/>
        </authorList>
    </citation>
    <scope>NUCLEOTIDE SEQUENCE [LARGE SCALE GENOMIC DNA]</scope>
    <source>
        <strain evidence="11 12">DSM 582</strain>
    </source>
</reference>
<dbReference type="SMART" id="SM00387">
    <property type="entry name" value="HATPase_c"/>
    <property type="match status" value="1"/>
</dbReference>
<dbReference type="CDD" id="cd00082">
    <property type="entry name" value="HisKA"/>
    <property type="match status" value="1"/>
</dbReference>
<dbReference type="Gene3D" id="3.40.50.2300">
    <property type="match status" value="1"/>
</dbReference>
<evidence type="ECO:0000256" key="1">
    <source>
        <dbReference type="ARBA" id="ARBA00000085"/>
    </source>
</evidence>
<proteinExistence type="predicted"/>
<comment type="caution">
    <text evidence="11">The sequence shown here is derived from an EMBL/GenBank/DDBJ whole genome shotgun (WGS) entry which is preliminary data.</text>
</comment>
<protein>
    <recommendedName>
        <fullName evidence="2">histidine kinase</fullName>
        <ecNumber evidence="2">2.7.13.3</ecNumber>
    </recommendedName>
</protein>
<evidence type="ECO:0000256" key="5">
    <source>
        <dbReference type="ARBA" id="ARBA00022777"/>
    </source>
</evidence>
<dbReference type="PROSITE" id="PS50110">
    <property type="entry name" value="RESPONSE_REGULATORY"/>
    <property type="match status" value="1"/>
</dbReference>
<keyword evidence="6" id="KW-0902">Two-component regulatory system</keyword>
<keyword evidence="4" id="KW-0808">Transferase</keyword>
<dbReference type="PRINTS" id="PR00344">
    <property type="entry name" value="BCTRLSENSOR"/>
</dbReference>
<evidence type="ECO:0000256" key="3">
    <source>
        <dbReference type="ARBA" id="ARBA00022553"/>
    </source>
</evidence>
<evidence type="ECO:0000313" key="12">
    <source>
        <dbReference type="Proteomes" id="UP000256794"/>
    </source>
</evidence>
<dbReference type="CDD" id="cd00075">
    <property type="entry name" value="HATPase"/>
    <property type="match status" value="1"/>
</dbReference>
<dbReference type="EMBL" id="QUMX01000022">
    <property type="protein sequence ID" value="REG44565.1"/>
    <property type="molecule type" value="Genomic_DNA"/>
</dbReference>
<dbReference type="InterPro" id="IPR050736">
    <property type="entry name" value="Sensor_HK_Regulatory"/>
</dbReference>
<feature type="transmembrane region" description="Helical" evidence="8">
    <location>
        <begin position="131"/>
        <end position="150"/>
    </location>
</feature>
<feature type="domain" description="Response regulatory" evidence="10">
    <location>
        <begin position="434"/>
        <end position="543"/>
    </location>
</feature>
<feature type="modified residue" description="4-aspartylphosphate" evidence="7">
    <location>
        <position position="478"/>
    </location>
</feature>
<evidence type="ECO:0000256" key="4">
    <source>
        <dbReference type="ARBA" id="ARBA00022679"/>
    </source>
</evidence>
<gene>
    <name evidence="11" type="ORF">ATH84_102234</name>
</gene>
<dbReference type="GO" id="GO:0000155">
    <property type="term" value="F:phosphorelay sensor kinase activity"/>
    <property type="evidence" value="ECO:0007669"/>
    <property type="project" value="InterPro"/>
</dbReference>
<dbReference type="InterPro" id="IPR003661">
    <property type="entry name" value="HisK_dim/P_dom"/>
</dbReference>
<dbReference type="CDD" id="cd00156">
    <property type="entry name" value="REC"/>
    <property type="match status" value="1"/>
</dbReference>
<dbReference type="PANTHER" id="PTHR43711:SF1">
    <property type="entry name" value="HISTIDINE KINASE 1"/>
    <property type="match status" value="1"/>
</dbReference>
<evidence type="ECO:0000256" key="7">
    <source>
        <dbReference type="PROSITE-ProRule" id="PRU00169"/>
    </source>
</evidence>
<keyword evidence="5 11" id="KW-0418">Kinase</keyword>
<dbReference type="AlphaFoldDB" id="A0AAQ0HGR8"/>
<dbReference type="Gene3D" id="3.30.565.10">
    <property type="entry name" value="Histidine kinase-like ATPase, C-terminal domain"/>
    <property type="match status" value="1"/>
</dbReference>
<comment type="catalytic activity">
    <reaction evidence="1">
        <text>ATP + protein L-histidine = ADP + protein N-phospho-L-histidine.</text>
        <dbReference type="EC" id="2.7.13.3"/>
    </reaction>
</comment>
<evidence type="ECO:0000256" key="8">
    <source>
        <dbReference type="SAM" id="Phobius"/>
    </source>
</evidence>
<dbReference type="InterPro" id="IPR036890">
    <property type="entry name" value="HATPase_C_sf"/>
</dbReference>
<organism evidence="11 12">
    <name type="scientific">Paracoccus versutus</name>
    <name type="common">Thiobacillus versutus</name>
    <dbReference type="NCBI Taxonomy" id="34007"/>
    <lineage>
        <taxon>Bacteria</taxon>
        <taxon>Pseudomonadati</taxon>
        <taxon>Pseudomonadota</taxon>
        <taxon>Alphaproteobacteria</taxon>
        <taxon>Rhodobacterales</taxon>
        <taxon>Paracoccaceae</taxon>
        <taxon>Paracoccus</taxon>
    </lineage>
</organism>
<dbReference type="InterPro" id="IPR003594">
    <property type="entry name" value="HATPase_dom"/>
</dbReference>
<feature type="transmembrane region" description="Helical" evidence="8">
    <location>
        <begin position="156"/>
        <end position="174"/>
    </location>
</feature>
<feature type="domain" description="Histidine kinase" evidence="9">
    <location>
        <begin position="201"/>
        <end position="408"/>
    </location>
</feature>
<evidence type="ECO:0000313" key="11">
    <source>
        <dbReference type="EMBL" id="REG44565.1"/>
    </source>
</evidence>
<dbReference type="SUPFAM" id="SSF47384">
    <property type="entry name" value="Homodimeric domain of signal transducing histidine kinase"/>
    <property type="match status" value="1"/>
</dbReference>
<evidence type="ECO:0000259" key="10">
    <source>
        <dbReference type="PROSITE" id="PS50110"/>
    </source>
</evidence>
<dbReference type="InterPro" id="IPR005467">
    <property type="entry name" value="His_kinase_dom"/>
</dbReference>
<feature type="transmembrane region" description="Helical" evidence="8">
    <location>
        <begin position="31"/>
        <end position="50"/>
    </location>
</feature>
<dbReference type="PROSITE" id="PS50109">
    <property type="entry name" value="HIS_KIN"/>
    <property type="match status" value="1"/>
</dbReference>
<dbReference type="Proteomes" id="UP000256794">
    <property type="component" value="Unassembled WGS sequence"/>
</dbReference>
<evidence type="ECO:0000256" key="2">
    <source>
        <dbReference type="ARBA" id="ARBA00012438"/>
    </source>
</evidence>
<sequence>MKTAWLPHPAHPARSDEFFAETEQRQSNVRLTLAGIVALYIGLLIALDVIGPPLEGILLLEMVQLFAIALFIHWSARARPGVRHWRRALAMALDYGNTAFLIGVAGQTMTPVFVVLLWITIGYGIRYGRRYLLIAMTLSQLSVLGVGLFSPYWRELPYFLITVALMALVVPAYAHTLISALRRAHDEALRADLAKSRFLAQASHDLRQPIHAIGLFTSCLKRSGLNQDQARMVDSIDRALNGVSALFRSLLDVSTLDSGRIVPRPQVVALGPLLRDVADQHGDAAHKAGVTLRVVGSGLSVRTDRAILAVMLGNLVSNAVKYAPGRKVVIGCRRRGGQVSVLICDSGPGIEPEEQARIFEEFYRSPRHRRTREGIGLGLPIVVRMARLLGLQVALDSVPGHGTAIEISGLEPTQEVAAAPAPVAAPATALAGMRILLVEDHDEVRGATRRILESWGCIVEDEASAHALPRDCDLILADQDLEDGTGGECIQRIRAALGRPVPAIIMSGHDAAHIADELPDKSLPILPKPVHPARLRAALMAQKFAGPAA</sequence>
<feature type="transmembrane region" description="Helical" evidence="8">
    <location>
        <begin position="96"/>
        <end position="119"/>
    </location>
</feature>
<dbReference type="SMART" id="SM00388">
    <property type="entry name" value="HisKA"/>
    <property type="match status" value="1"/>
</dbReference>
<keyword evidence="8" id="KW-0472">Membrane</keyword>
<dbReference type="RefSeq" id="WP_052095701.1">
    <property type="nucleotide sequence ID" value="NZ_CP035286.1"/>
</dbReference>
<evidence type="ECO:0000259" key="9">
    <source>
        <dbReference type="PROSITE" id="PS50109"/>
    </source>
</evidence>
<dbReference type="SUPFAM" id="SSF52172">
    <property type="entry name" value="CheY-like"/>
    <property type="match status" value="1"/>
</dbReference>
<evidence type="ECO:0000256" key="6">
    <source>
        <dbReference type="ARBA" id="ARBA00023012"/>
    </source>
</evidence>
<dbReference type="Pfam" id="PF00072">
    <property type="entry name" value="Response_reg"/>
    <property type="match status" value="1"/>
</dbReference>